<feature type="compositionally biased region" description="Low complexity" evidence="2">
    <location>
        <begin position="67"/>
        <end position="78"/>
    </location>
</feature>
<organism evidence="4 5">
    <name type="scientific">Ridgeia piscesae</name>
    <name type="common">Tubeworm</name>
    <dbReference type="NCBI Taxonomy" id="27915"/>
    <lineage>
        <taxon>Eukaryota</taxon>
        <taxon>Metazoa</taxon>
        <taxon>Spiralia</taxon>
        <taxon>Lophotrochozoa</taxon>
        <taxon>Annelida</taxon>
        <taxon>Polychaeta</taxon>
        <taxon>Sedentaria</taxon>
        <taxon>Canalipalpata</taxon>
        <taxon>Sabellida</taxon>
        <taxon>Siboglinidae</taxon>
        <taxon>Ridgeia</taxon>
    </lineage>
</organism>
<dbReference type="Pfam" id="PF08205">
    <property type="entry name" value="C2-set_2"/>
    <property type="match status" value="1"/>
</dbReference>
<sequence length="126" mass="13469">MASNLGGAKSIAPCEATETVHPEGVSVTGLGQRVKEFIEVEVTCDVSRVKPAADIYWRKGPDGPLQTGTTSDGTNSDGKTCHLQSTYKVSFNRSEHNTKLYCLVTRPGDRTDVWAAKGSDSVLGQP</sequence>
<accession>A0AAD9KVL0</accession>
<feature type="domain" description="CD80-like immunoglobulin C2-set" evidence="3">
    <location>
        <begin position="37"/>
        <end position="112"/>
    </location>
</feature>
<dbReference type="AlphaFoldDB" id="A0AAD9KVL0"/>
<feature type="region of interest" description="Disordered" evidence="2">
    <location>
        <begin position="56"/>
        <end position="79"/>
    </location>
</feature>
<dbReference type="InterPro" id="IPR013783">
    <property type="entry name" value="Ig-like_fold"/>
</dbReference>
<dbReference type="InterPro" id="IPR036179">
    <property type="entry name" value="Ig-like_dom_sf"/>
</dbReference>
<dbReference type="SUPFAM" id="SSF48726">
    <property type="entry name" value="Immunoglobulin"/>
    <property type="match status" value="1"/>
</dbReference>
<dbReference type="InterPro" id="IPR013162">
    <property type="entry name" value="CD80_C2-set"/>
</dbReference>
<evidence type="ECO:0000313" key="4">
    <source>
        <dbReference type="EMBL" id="KAK2178127.1"/>
    </source>
</evidence>
<gene>
    <name evidence="4" type="ORF">NP493_561g01043</name>
</gene>
<proteinExistence type="predicted"/>
<evidence type="ECO:0000256" key="1">
    <source>
        <dbReference type="ARBA" id="ARBA00023157"/>
    </source>
</evidence>
<keyword evidence="1" id="KW-1015">Disulfide bond</keyword>
<reference evidence="4" key="1">
    <citation type="journal article" date="2023" name="Mol. Biol. Evol.">
        <title>Third-Generation Sequencing Reveals the Adaptive Role of the Epigenome in Three Deep-Sea Polychaetes.</title>
        <authorList>
            <person name="Perez M."/>
            <person name="Aroh O."/>
            <person name="Sun Y."/>
            <person name="Lan Y."/>
            <person name="Juniper S.K."/>
            <person name="Young C.R."/>
            <person name="Angers B."/>
            <person name="Qian P.Y."/>
        </authorList>
    </citation>
    <scope>NUCLEOTIDE SEQUENCE</scope>
    <source>
        <strain evidence="4">R07B-5</strain>
    </source>
</reference>
<name>A0AAD9KVL0_RIDPI</name>
<evidence type="ECO:0000256" key="2">
    <source>
        <dbReference type="SAM" id="MobiDB-lite"/>
    </source>
</evidence>
<evidence type="ECO:0000313" key="5">
    <source>
        <dbReference type="Proteomes" id="UP001209878"/>
    </source>
</evidence>
<keyword evidence="5" id="KW-1185">Reference proteome</keyword>
<dbReference type="EMBL" id="JAODUO010000560">
    <property type="protein sequence ID" value="KAK2178127.1"/>
    <property type="molecule type" value="Genomic_DNA"/>
</dbReference>
<dbReference type="Gene3D" id="2.60.40.10">
    <property type="entry name" value="Immunoglobulins"/>
    <property type="match status" value="1"/>
</dbReference>
<protein>
    <recommendedName>
        <fullName evidence="3">CD80-like immunoglobulin C2-set domain-containing protein</fullName>
    </recommendedName>
</protein>
<comment type="caution">
    <text evidence="4">The sequence shown here is derived from an EMBL/GenBank/DDBJ whole genome shotgun (WGS) entry which is preliminary data.</text>
</comment>
<dbReference type="Proteomes" id="UP001209878">
    <property type="component" value="Unassembled WGS sequence"/>
</dbReference>
<evidence type="ECO:0000259" key="3">
    <source>
        <dbReference type="Pfam" id="PF08205"/>
    </source>
</evidence>